<keyword evidence="6" id="KW-1133">Transmembrane helix</keyword>
<dbReference type="InterPro" id="IPR000185">
    <property type="entry name" value="SecA"/>
</dbReference>
<feature type="region of interest" description="Disordered" evidence="5">
    <location>
        <begin position="74"/>
        <end position="101"/>
    </location>
</feature>
<reference evidence="10" key="1">
    <citation type="journal article" date="2020" name="J Insects Food Feed">
        <title>The yellow mealworm (Tenebrio molitor) genome: a resource for the emerging insects as food and feed industry.</title>
        <authorList>
            <person name="Eriksson T."/>
            <person name="Andere A."/>
            <person name="Kelstrup H."/>
            <person name="Emery V."/>
            <person name="Picard C."/>
        </authorList>
    </citation>
    <scope>NUCLEOTIDE SEQUENCE</scope>
    <source>
        <strain evidence="10">Stoneville</strain>
        <tissue evidence="10">Whole head</tissue>
    </source>
</reference>
<feature type="domain" description="Helicase C-terminal" evidence="8">
    <location>
        <begin position="1046"/>
        <end position="1195"/>
    </location>
</feature>
<dbReference type="InterPro" id="IPR011115">
    <property type="entry name" value="SecA_DEAD"/>
</dbReference>
<dbReference type="GO" id="GO:0017038">
    <property type="term" value="P:protein import"/>
    <property type="evidence" value="ECO:0007669"/>
    <property type="project" value="InterPro"/>
</dbReference>
<keyword evidence="6" id="KW-0812">Transmembrane</keyword>
<evidence type="ECO:0000313" key="11">
    <source>
        <dbReference type="Proteomes" id="UP000719412"/>
    </source>
</evidence>
<evidence type="ECO:0008006" key="12">
    <source>
        <dbReference type="Google" id="ProtNLM"/>
    </source>
</evidence>
<dbReference type="PRINTS" id="PR00906">
    <property type="entry name" value="SECA"/>
</dbReference>
<dbReference type="InterPro" id="IPR019734">
    <property type="entry name" value="TPR_rpt"/>
</dbReference>
<dbReference type="PROSITE" id="PS51196">
    <property type="entry name" value="SECA_MOTOR_DEAD"/>
    <property type="match status" value="1"/>
</dbReference>
<keyword evidence="11" id="KW-1185">Reference proteome</keyword>
<dbReference type="InterPro" id="IPR014018">
    <property type="entry name" value="SecA_motor_DEAD"/>
</dbReference>
<dbReference type="PROSITE" id="PS50005">
    <property type="entry name" value="TPR"/>
    <property type="match status" value="1"/>
</dbReference>
<keyword evidence="2" id="KW-0653">Protein transport</keyword>
<keyword evidence="4" id="KW-0802">TPR repeat</keyword>
<dbReference type="GO" id="GO:0016020">
    <property type="term" value="C:membrane"/>
    <property type="evidence" value="ECO:0007669"/>
    <property type="project" value="InterPro"/>
</dbReference>
<dbReference type="EMBL" id="JABDTM020023920">
    <property type="protein sequence ID" value="KAH0814796.1"/>
    <property type="molecule type" value="Genomic_DNA"/>
</dbReference>
<evidence type="ECO:0000256" key="6">
    <source>
        <dbReference type="SAM" id="Phobius"/>
    </source>
</evidence>
<protein>
    <recommendedName>
        <fullName evidence="12">Protein translocase subunit SecA</fullName>
    </recommendedName>
</protein>
<dbReference type="GO" id="GO:0006605">
    <property type="term" value="P:protein targeting"/>
    <property type="evidence" value="ECO:0007669"/>
    <property type="project" value="InterPro"/>
</dbReference>
<evidence type="ECO:0000313" key="10">
    <source>
        <dbReference type="EMBL" id="KAH0814796.1"/>
    </source>
</evidence>
<dbReference type="PANTHER" id="PTHR30612:SF0">
    <property type="entry name" value="CHLOROPLAST PROTEIN-TRANSPORTING ATPASE"/>
    <property type="match status" value="1"/>
</dbReference>
<dbReference type="GO" id="GO:0005524">
    <property type="term" value="F:ATP binding"/>
    <property type="evidence" value="ECO:0007669"/>
    <property type="project" value="InterPro"/>
</dbReference>
<keyword evidence="3" id="KW-0811">Translocation</keyword>
<feature type="transmembrane region" description="Helical" evidence="6">
    <location>
        <begin position="1514"/>
        <end position="1540"/>
    </location>
</feature>
<proteinExistence type="predicted"/>
<feature type="region of interest" description="Disordered" evidence="5">
    <location>
        <begin position="1852"/>
        <end position="1884"/>
    </location>
</feature>
<dbReference type="PROSITE" id="PS51194">
    <property type="entry name" value="HELICASE_CTER"/>
    <property type="match status" value="1"/>
</dbReference>
<dbReference type="PROSITE" id="PS51192">
    <property type="entry name" value="HELICASE_ATP_BIND_1"/>
    <property type="match status" value="1"/>
</dbReference>
<gene>
    <name evidence="10" type="ORF">GEV33_007995</name>
</gene>
<name>A0A8J6HIN5_TENMO</name>
<dbReference type="Proteomes" id="UP000719412">
    <property type="component" value="Unassembled WGS sequence"/>
</dbReference>
<keyword evidence="2" id="KW-0813">Transport</keyword>
<dbReference type="SUPFAM" id="SSF52540">
    <property type="entry name" value="P-loop containing nucleoside triphosphate hydrolases"/>
    <property type="match status" value="2"/>
</dbReference>
<evidence type="ECO:0000256" key="2">
    <source>
        <dbReference type="ARBA" id="ARBA00022927"/>
    </source>
</evidence>
<dbReference type="Pfam" id="PF07517">
    <property type="entry name" value="SecA_DEAD"/>
    <property type="match status" value="1"/>
</dbReference>
<evidence type="ECO:0000259" key="7">
    <source>
        <dbReference type="PROSITE" id="PS51192"/>
    </source>
</evidence>
<sequence>MNLFLLEGSRTFQNGLSDPDFRCRSRQICERRGKDIKRVTTDPCVSVCAQRGSLGGVFSVQQVLANPWRKTEAAGKSFKRNSNRSHQRAGPHTGLSLTEEPESRSNSYLARSFSVFFPFCPPFWHFFYIVRAIKPEVTSPETTRQLALGGSRGGRTPKTFRGYGRRDRPAAEEGLGGPSSSSFFPGLSLDFKPQARFQNIEVLKMNRIDVNRFDDKLTEAYPPEVDIIETDLKVLTKLFSDKPYEKEDLEKCVKDMFIKCDFKYEQQFRFIEDDKEFRKAQSKQPIFCIYNKPKNCWVLICFIPEKNGWKILYKDSCGASVPEDLKNKYKNAIGGMKIIENNSKDQDEYKTQCYGPLCLRNLKIVLDLYKKDAKSLVNDFTKIQFFKEDKLDDAKLKNMIILLKELSGNKEFITCLRIFINKLPLNVGSDYKKVLEEELQKDEKDVNHDRIKKARATYLEDIKNTKLKNVYRIDEGPDSDRKLAIEKKFPEQMKKLENIFKFFDNREVDEHLYNVLKVVSDRLTVDGDKMKALYEGKRKEKDSAEKITLTPDDIKEIAKELSPINDTPSEDFIPLEKLLPQVALGMDQEDSSNPKVHENDMKRLEENYYQVKKNYEIWKNHDVFAINKMAQQIKGKLKNSANVICNTIALMDRVWNLLEGFRLRNTQILAALIFFHNQNNQGRLCQIQTGEGKTIIVALLAVIRALQGHKVDVITSNPLLAADGVKETKKFYSVFGLTVSTNNVGEESGDQDKIGYTADILYGTISNFQFDYLKDTFEGFNLRSDREFGQVILDEVDSMLVDNGGHIAKLASPYPGMESLRYIYIKIWEELHKAEKSLAEEVEAKIKLILKSHPNEDEATKEYEKYLEEIIEVERKIIKDKIRDSNPTNIPLIPLHLKDYVNRKLEIWVKNALHAKYNCHEHQQYRIITNDVGERVVAPVDYLNTGVTLKNTIWSNGLHQFIQLKHNLYLTFESLTSSFISNIGYIKNYEDKNIFGLTGTLGSRAEQELLSNIYNIDYAKLPTYKPKQFKEVPGVIAEDNSWHIQLILETITKVDQGRAVLVICETEEDLLIIENDLKTIQDDSFRVRLYANEGDAKETREKVKIGDIILATNIAGRGTNFKTEKDLEANGGLHVCVGFLPCNLRVEGQAFGRTSRQGNNGTAQLVIRQSEVDELEIEKDNTNFTNIKQKRDSHEGERLEEIKNSLVKELNFKDKLFGIFSSFYLDFKRSRNTREYMYLLEDLKEFWAFWLDKKDFCGDKITKSPEEEFDNFIIEAQPIIGQNGKITQNPFYCISLADYFLEIDAKDKAQTELNRAIEMTGNQDFKLLTGAHLKLFEIAIAKGDQCKQRAFKALKEIFGFEYKVNGNYKQEALDQLEQAKVAVEHEINYINKYLVLSEDTQSDFKTIIITGEEENLLLKHIYSRLNCLVLHRDNINELIENIKNNSEGVDINGKTSTNLENLNKINIETDINALITNFEVSELQSIGVDALYSLRKIQDVPSTVIHTAQSHIKLGIAALAAGLCFLPAFPLMSGIAGALISDGIMDIVMELLSKGNEDFDSKDYWKSKFTFYATTLFTCGIGAAAQSVTILTRALKYCREMSSFLRRSVRLQKACRMLASIVDKLEKYLEKLLKIALLKNLSKCTRLELLKDFVKKSTSDIGKSIAKNISNEKIVKKIMNDTVDRIISEIVDQLVTSLKNSIRERPTLVEKLRTTDTSIVYAKVDEILKMNTILKVIDKIIPKVLSPLKNKFGNTIVTIVSLGSKEVFNLHELHRYNKKFASDLDDALKGGKCHNKVDEVIDEICTKLDDQMSTLFTHIFRDCVDGVKDVGKGFIKSNGSKEDSYAVLKLQPDATPSEMATQTPDYRSVRHQEESNSTPASHPAVQFSSPVPVLVNQVLYAKETREKVKIGDIILATNIAGRGTNFKTEEDLEANGGLHVCNLRVEGQALGITSRQCNNGAAQLIIRQSEVDELEIEKKPNGLSGDDGKRPDGMTLVPWNKGQPLVWDVTVVDTLADSYVLKTSEVSDIFFKMGTDHSTLQVTNNTNTDITKTSVWSVDGFDWRGGSRPDWNFNGVFIGAKRSEERYLAMKKRAKYCPFNMTLHFRNGNIDTFRIHQKYAVRSCSSGFQHIQKSHNIYYEKGDHRVIIKIENTEQQLQNEKAEERNKEGKVAMGEKQYETAIKKFDEALKLAHESSTISSIKNNKSEACNKHGESLLQKAWELEADETQDKSQEAQNMFVAAKDMFQQAEILKHTSEQQENLNLARIKVEGNELFNKAVEMEKAAFEVFEAASKSNENDDYKASKNKYKEVLNIYGAAKNKFDEGRKIDSEKFGASSQLTNDHIQEVKAVLDGIEKVELTCTISKVAIELGKKEEMDTQVSINTKIQEQVARWPHGCRRKYSEVAVPMLVGRIPPKGEDFFKGRNLRRAMDVCVCLLGADGRVVEGRINTLSATTARSARVRVPSGKGAHGCINVVVYVCECEVEWAWVAGKSAPEPRRIT</sequence>
<feature type="region of interest" description="Disordered" evidence="5">
    <location>
        <begin position="140"/>
        <end position="179"/>
    </location>
</feature>
<dbReference type="SMART" id="SM00957">
    <property type="entry name" value="SecA_DEAD"/>
    <property type="match status" value="1"/>
</dbReference>
<dbReference type="InterPro" id="IPR027417">
    <property type="entry name" value="P-loop_NTPase"/>
</dbReference>
<accession>A0A8J6HIN5</accession>
<feature type="compositionally biased region" description="Basic residues" evidence="5">
    <location>
        <begin position="77"/>
        <end position="89"/>
    </location>
</feature>
<dbReference type="InterPro" id="IPR001650">
    <property type="entry name" value="Helicase_C-like"/>
</dbReference>
<feature type="transmembrane region" description="Helical" evidence="6">
    <location>
        <begin position="1569"/>
        <end position="1591"/>
    </location>
</feature>
<dbReference type="GO" id="GO:0006886">
    <property type="term" value="P:intracellular protein transport"/>
    <property type="evidence" value="ECO:0007669"/>
    <property type="project" value="InterPro"/>
</dbReference>
<organism evidence="10 11">
    <name type="scientific">Tenebrio molitor</name>
    <name type="common">Yellow mealworm beetle</name>
    <dbReference type="NCBI Taxonomy" id="7067"/>
    <lineage>
        <taxon>Eukaryota</taxon>
        <taxon>Metazoa</taxon>
        <taxon>Ecdysozoa</taxon>
        <taxon>Arthropoda</taxon>
        <taxon>Hexapoda</taxon>
        <taxon>Insecta</taxon>
        <taxon>Pterygota</taxon>
        <taxon>Neoptera</taxon>
        <taxon>Endopterygota</taxon>
        <taxon>Coleoptera</taxon>
        <taxon>Polyphaga</taxon>
        <taxon>Cucujiformia</taxon>
        <taxon>Tenebrionidae</taxon>
        <taxon>Tenebrio</taxon>
    </lineage>
</organism>
<evidence type="ECO:0000256" key="3">
    <source>
        <dbReference type="ARBA" id="ARBA00023010"/>
    </source>
</evidence>
<evidence type="ECO:0000256" key="5">
    <source>
        <dbReference type="SAM" id="MobiDB-lite"/>
    </source>
</evidence>
<dbReference type="Gene3D" id="3.40.50.300">
    <property type="entry name" value="P-loop containing nucleotide triphosphate hydrolases"/>
    <property type="match status" value="3"/>
</dbReference>
<feature type="domain" description="Helicase ATP-binding" evidence="7">
    <location>
        <begin position="674"/>
        <end position="831"/>
    </location>
</feature>
<feature type="domain" description="SecA family profile" evidence="9">
    <location>
        <begin position="586"/>
        <end position="1200"/>
    </location>
</feature>
<evidence type="ECO:0000256" key="4">
    <source>
        <dbReference type="PROSITE-ProRule" id="PRU00339"/>
    </source>
</evidence>
<keyword evidence="6" id="KW-0472">Membrane</keyword>
<feature type="repeat" description="TPR" evidence="4">
    <location>
        <begin position="2162"/>
        <end position="2195"/>
    </location>
</feature>
<comment type="caution">
    <text evidence="10">The sequence shown here is derived from an EMBL/GenBank/DDBJ whole genome shotgun (WGS) entry which is preliminary data.</text>
</comment>
<reference evidence="10" key="2">
    <citation type="submission" date="2021-08" db="EMBL/GenBank/DDBJ databases">
        <authorList>
            <person name="Eriksson T."/>
        </authorList>
    </citation>
    <scope>NUCLEOTIDE SEQUENCE</scope>
    <source>
        <strain evidence="10">Stoneville</strain>
        <tissue evidence="10">Whole head</tissue>
    </source>
</reference>
<keyword evidence="1" id="KW-0963">Cytoplasm</keyword>
<evidence type="ECO:0000259" key="8">
    <source>
        <dbReference type="PROSITE" id="PS51194"/>
    </source>
</evidence>
<evidence type="ECO:0000259" key="9">
    <source>
        <dbReference type="PROSITE" id="PS51196"/>
    </source>
</evidence>
<evidence type="ECO:0000256" key="1">
    <source>
        <dbReference type="ARBA" id="ARBA00022490"/>
    </source>
</evidence>
<dbReference type="Gene3D" id="3.90.1440.10">
    <property type="entry name" value="SecA, preprotein cross-linking domain"/>
    <property type="match status" value="1"/>
</dbReference>
<dbReference type="PANTHER" id="PTHR30612">
    <property type="entry name" value="SECA INNER MEMBRANE COMPONENT OF SEC PROTEIN SECRETION SYSTEM"/>
    <property type="match status" value="1"/>
</dbReference>
<dbReference type="InterPro" id="IPR014001">
    <property type="entry name" value="Helicase_ATP-bd"/>
</dbReference>